<proteinExistence type="inferred from homology"/>
<comment type="caution">
    <text evidence="15">The sequence shown here is derived from an EMBL/GenBank/DDBJ whole genome shotgun (WGS) entry which is preliminary data.</text>
</comment>
<reference evidence="15 16" key="1">
    <citation type="submission" date="2017-09" db="EMBL/GenBank/DDBJ databases">
        <title>Depth-based differentiation of microbial function through sediment-hosted aquifers and enrichment of novel symbionts in the deep terrestrial subsurface.</title>
        <authorList>
            <person name="Probst A.J."/>
            <person name="Ladd B."/>
            <person name="Jarett J.K."/>
            <person name="Geller-Mcgrath D.E."/>
            <person name="Sieber C.M."/>
            <person name="Emerson J.B."/>
            <person name="Anantharaman K."/>
            <person name="Thomas B.C."/>
            <person name="Malmstrom R."/>
            <person name="Stieglmeier M."/>
            <person name="Klingl A."/>
            <person name="Woyke T."/>
            <person name="Ryan C.M."/>
            <person name="Banfield J.F."/>
        </authorList>
    </citation>
    <scope>NUCLEOTIDE SEQUENCE [LARGE SCALE GENOMIC DNA]</scope>
    <source>
        <strain evidence="15">CG08_land_8_20_14_0_20_40_16</strain>
    </source>
</reference>
<gene>
    <name evidence="11" type="primary">radA</name>
    <name evidence="15" type="ORF">COT24_04590</name>
</gene>
<dbReference type="PANTHER" id="PTHR32472">
    <property type="entry name" value="DNA REPAIR PROTEIN RADA"/>
    <property type="match status" value="1"/>
</dbReference>
<dbReference type="InterPro" id="IPR014721">
    <property type="entry name" value="Ribsml_uS5_D2-typ_fold_subgr"/>
</dbReference>
<protein>
    <recommendedName>
        <fullName evidence="11 12">DNA repair protein RadA</fullName>
    </recommendedName>
</protein>
<keyword evidence="7 11" id="KW-0067">ATP-binding</keyword>
<dbReference type="NCBIfam" id="TIGR00416">
    <property type="entry name" value="sms"/>
    <property type="match status" value="1"/>
</dbReference>
<comment type="domain">
    <text evidence="11">The middle region has homology to RecA with ATPase motifs including the RadA KNRFG motif, while the C-terminus is homologous to Lon protease.</text>
</comment>
<dbReference type="GO" id="GO:0016787">
    <property type="term" value="F:hydrolase activity"/>
    <property type="evidence" value="ECO:0007669"/>
    <property type="project" value="UniProtKB-KW"/>
</dbReference>
<dbReference type="GO" id="GO:0008270">
    <property type="term" value="F:zinc ion binding"/>
    <property type="evidence" value="ECO:0007669"/>
    <property type="project" value="UniProtKB-KW"/>
</dbReference>
<evidence type="ECO:0000313" key="15">
    <source>
        <dbReference type="EMBL" id="PIS42238.1"/>
    </source>
</evidence>
<dbReference type="SUPFAM" id="SSF52540">
    <property type="entry name" value="P-loop containing nucleoside triphosphate hydrolases"/>
    <property type="match status" value="1"/>
</dbReference>
<feature type="binding site" evidence="11">
    <location>
        <begin position="90"/>
        <end position="97"/>
    </location>
    <ligand>
        <name>ATP</name>
        <dbReference type="ChEBI" id="CHEBI:30616"/>
    </ligand>
</feature>
<dbReference type="FunFam" id="3.40.50.300:FF:000050">
    <property type="entry name" value="DNA repair protein RadA"/>
    <property type="match status" value="1"/>
</dbReference>
<dbReference type="InterPro" id="IPR020568">
    <property type="entry name" value="Ribosomal_Su5_D2-typ_SF"/>
</dbReference>
<keyword evidence="5" id="KW-0378">Hydrolase</keyword>
<evidence type="ECO:0000256" key="11">
    <source>
        <dbReference type="HAMAP-Rule" id="MF_01498"/>
    </source>
</evidence>
<dbReference type="Pfam" id="PF13481">
    <property type="entry name" value="AAA_25"/>
    <property type="match status" value="1"/>
</dbReference>
<dbReference type="InterPro" id="IPR003593">
    <property type="entry name" value="AAA+_ATPase"/>
</dbReference>
<evidence type="ECO:0000313" key="16">
    <source>
        <dbReference type="Proteomes" id="UP000231542"/>
    </source>
</evidence>
<feature type="region of interest" description="Lon-protease-like" evidence="11">
    <location>
        <begin position="344"/>
        <end position="443"/>
    </location>
</feature>
<evidence type="ECO:0000256" key="13">
    <source>
        <dbReference type="RuleBase" id="RU003555"/>
    </source>
</evidence>
<comment type="function">
    <text evidence="13">DNA-dependent ATPase involved in processing of recombination intermediates, plays a role in repairing DNA breaks. Stimulates the branch migration of RecA-mediated strand transfer reactions, allowing the 3' invading strand to extend heteroduplex DNA faster. Binds ssDNA in the presence of ADP but not other nucleotides, has ATPase activity that is stimulated by ssDNA and various branched DNA structures, but inhibited by SSB. Does not have RecA's homology-searching function.</text>
</comment>
<dbReference type="PANTHER" id="PTHR32472:SF10">
    <property type="entry name" value="DNA REPAIR PROTEIN RADA-LIKE PROTEIN"/>
    <property type="match status" value="1"/>
</dbReference>
<evidence type="ECO:0000256" key="12">
    <source>
        <dbReference type="NCBIfam" id="TIGR00416"/>
    </source>
</evidence>
<evidence type="ECO:0000256" key="3">
    <source>
        <dbReference type="ARBA" id="ARBA00022763"/>
    </source>
</evidence>
<keyword evidence="6 13" id="KW-0862">Zinc</keyword>
<dbReference type="Gene3D" id="3.30.230.10">
    <property type="match status" value="1"/>
</dbReference>
<dbReference type="Pfam" id="PF18073">
    <property type="entry name" value="Zn_ribbon_LapB"/>
    <property type="match status" value="1"/>
</dbReference>
<dbReference type="InterPro" id="IPR020588">
    <property type="entry name" value="RecA_ATP-bd"/>
</dbReference>
<dbReference type="GO" id="GO:0005829">
    <property type="term" value="C:cytosol"/>
    <property type="evidence" value="ECO:0007669"/>
    <property type="project" value="TreeGrafter"/>
</dbReference>
<evidence type="ECO:0000259" key="14">
    <source>
        <dbReference type="PROSITE" id="PS50162"/>
    </source>
</evidence>
<keyword evidence="10 11" id="KW-0234">DNA repair</keyword>
<evidence type="ECO:0000256" key="2">
    <source>
        <dbReference type="ARBA" id="ARBA00022741"/>
    </source>
</evidence>
<organism evidence="15 16">
    <name type="scientific">Candidatus Kerfeldbacteria bacterium CG08_land_8_20_14_0_20_40_16</name>
    <dbReference type="NCBI Taxonomy" id="2014244"/>
    <lineage>
        <taxon>Bacteria</taxon>
        <taxon>Candidatus Kerfeldiibacteriota</taxon>
    </lineage>
</organism>
<evidence type="ECO:0000256" key="6">
    <source>
        <dbReference type="ARBA" id="ARBA00022833"/>
    </source>
</evidence>
<evidence type="ECO:0000256" key="9">
    <source>
        <dbReference type="ARBA" id="ARBA00023125"/>
    </source>
</evidence>
<dbReference type="GO" id="GO:0000725">
    <property type="term" value="P:recombinational repair"/>
    <property type="evidence" value="ECO:0007669"/>
    <property type="project" value="UniProtKB-UniRule"/>
</dbReference>
<dbReference type="Gene3D" id="3.40.50.300">
    <property type="entry name" value="P-loop containing nucleotide triphosphate hydrolases"/>
    <property type="match status" value="1"/>
</dbReference>
<keyword evidence="3 11" id="KW-0227">DNA damage</keyword>
<comment type="function">
    <text evidence="11">Plays a role in repairing double-strand DNA breaks, probably involving stabilizing or processing branched DNA or blocked replication forks.</text>
</comment>
<dbReference type="AlphaFoldDB" id="A0A2H0YUR6"/>
<dbReference type="InterPro" id="IPR027417">
    <property type="entry name" value="P-loop_NTPase"/>
</dbReference>
<keyword evidence="8 11" id="KW-0346">Stress response</keyword>
<dbReference type="PRINTS" id="PR01874">
    <property type="entry name" value="DNAREPAIRADA"/>
</dbReference>
<keyword evidence="9 11" id="KW-0238">DNA-binding</keyword>
<keyword evidence="2 11" id="KW-0547">Nucleotide-binding</keyword>
<evidence type="ECO:0000256" key="7">
    <source>
        <dbReference type="ARBA" id="ARBA00022840"/>
    </source>
</evidence>
<keyword evidence="4 13" id="KW-0863">Zinc-finger</keyword>
<dbReference type="InterPro" id="IPR004504">
    <property type="entry name" value="DNA_repair_RadA"/>
</dbReference>
<dbReference type="EMBL" id="PEXU01000050">
    <property type="protein sequence ID" value="PIS42238.1"/>
    <property type="molecule type" value="Genomic_DNA"/>
</dbReference>
<evidence type="ECO:0000256" key="8">
    <source>
        <dbReference type="ARBA" id="ARBA00023016"/>
    </source>
</evidence>
<evidence type="ECO:0000256" key="4">
    <source>
        <dbReference type="ARBA" id="ARBA00022771"/>
    </source>
</evidence>
<dbReference type="PROSITE" id="PS50162">
    <property type="entry name" value="RECA_2"/>
    <property type="match status" value="1"/>
</dbReference>
<keyword evidence="1 11" id="KW-0479">Metal-binding</keyword>
<dbReference type="GO" id="GO:0003684">
    <property type="term" value="F:damaged DNA binding"/>
    <property type="evidence" value="ECO:0007669"/>
    <property type="project" value="InterPro"/>
</dbReference>
<evidence type="ECO:0000256" key="10">
    <source>
        <dbReference type="ARBA" id="ARBA00023204"/>
    </source>
</evidence>
<dbReference type="InterPro" id="IPR041166">
    <property type="entry name" value="Rubredoxin_2"/>
</dbReference>
<comment type="similarity">
    <text evidence="11 13">Belongs to the RecA family. RadA subfamily.</text>
</comment>
<dbReference type="CDD" id="cd01121">
    <property type="entry name" value="RadA_SMS_N"/>
    <property type="match status" value="1"/>
</dbReference>
<accession>A0A2H0YUR6</accession>
<sequence>MAKIRKIFVCSKCDAQFPKWQGRCTECGEWGTISEQIVSAKKTSSAPVAKTISFNDVKSETVIRYQTGIGEFDRVLGGSLTSSSVVLLGGDPGIGKSTLVLQAAADLSKRKQVIYVSGEESPEQIKQRIERLGLAVGTLEFVTETDIDVVSATLGNTKPQIAVIDSIQTLSSQEVSSSAGSVQQIKAATSRLVEVAKKNNITIIIIGHVTKQGAVAGPRTLEHLVDTVLYLEGDRYQSFRILRAIKNRYGNTDEIGVFEMKENGLKEVVNPSEAFLKDRAKVAGSVVTCIIEGSRPFLVEVQALVTKTGFGYPQRKSSGFDYKRLQLLLAVLSKRAGVRIGDQDIHVNIVGGVKVKEPAADLAVCLAIISALKNIPLDSKMVVLGEVGLGGEVRSVNQIDKRLEEASKLGFGRIITSSGIITRKKIAVNPVKDIKEAVKEAFA</sequence>
<evidence type="ECO:0000256" key="1">
    <source>
        <dbReference type="ARBA" id="ARBA00022723"/>
    </source>
</evidence>
<evidence type="ECO:0000256" key="5">
    <source>
        <dbReference type="ARBA" id="ARBA00022801"/>
    </source>
</evidence>
<dbReference type="GO" id="GO:0005524">
    <property type="term" value="F:ATP binding"/>
    <property type="evidence" value="ECO:0007669"/>
    <property type="project" value="UniProtKB-UniRule"/>
</dbReference>
<dbReference type="Proteomes" id="UP000231542">
    <property type="component" value="Unassembled WGS sequence"/>
</dbReference>
<name>A0A2H0YUR6_9BACT</name>
<feature type="domain" description="RecA family profile 1" evidence="14">
    <location>
        <begin position="61"/>
        <end position="209"/>
    </location>
</feature>
<feature type="short sequence motif" description="RadA KNRFG motif" evidence="11">
    <location>
        <begin position="246"/>
        <end position="250"/>
    </location>
</feature>
<dbReference type="Pfam" id="PF13541">
    <property type="entry name" value="ChlI"/>
    <property type="match status" value="1"/>
</dbReference>
<dbReference type="HAMAP" id="MF_01498">
    <property type="entry name" value="RadA_bact"/>
    <property type="match status" value="1"/>
</dbReference>
<dbReference type="SUPFAM" id="SSF54211">
    <property type="entry name" value="Ribosomal protein S5 domain 2-like"/>
    <property type="match status" value="1"/>
</dbReference>
<dbReference type="GO" id="GO:0140664">
    <property type="term" value="F:ATP-dependent DNA damage sensor activity"/>
    <property type="evidence" value="ECO:0007669"/>
    <property type="project" value="InterPro"/>
</dbReference>
<dbReference type="SMART" id="SM00382">
    <property type="entry name" value="AAA"/>
    <property type="match status" value="1"/>
</dbReference>